<evidence type="ECO:0000256" key="1">
    <source>
        <dbReference type="ARBA" id="ARBA00001968"/>
    </source>
</evidence>
<dbReference type="GO" id="GO:0047429">
    <property type="term" value="F:nucleoside triphosphate diphosphatase activity"/>
    <property type="evidence" value="ECO:0007669"/>
    <property type="project" value="InterPro"/>
</dbReference>
<dbReference type="OrthoDB" id="10267058at2759"/>
<dbReference type="HAMAP" id="MF_00528">
    <property type="entry name" value="Maf"/>
    <property type="match status" value="1"/>
</dbReference>
<gene>
    <name evidence="3" type="ORF">BSAL_07895</name>
</gene>
<evidence type="ECO:0000313" key="4">
    <source>
        <dbReference type="Proteomes" id="UP000051952"/>
    </source>
</evidence>
<name>A0A0S4J6Z6_BODSA</name>
<accession>A0A0S4J6Z6</accession>
<dbReference type="CDD" id="cd00555">
    <property type="entry name" value="Maf"/>
    <property type="match status" value="1"/>
</dbReference>
<dbReference type="AlphaFoldDB" id="A0A0S4J6Z6"/>
<dbReference type="Gene3D" id="3.90.950.10">
    <property type="match status" value="1"/>
</dbReference>
<dbReference type="InterPro" id="IPR003697">
    <property type="entry name" value="Maf-like"/>
</dbReference>
<dbReference type="EMBL" id="CYKH01001421">
    <property type="protein sequence ID" value="CUG87000.1"/>
    <property type="molecule type" value="Genomic_DNA"/>
</dbReference>
<evidence type="ECO:0000313" key="3">
    <source>
        <dbReference type="EMBL" id="CUG87000.1"/>
    </source>
</evidence>
<keyword evidence="2" id="KW-0378">Hydrolase</keyword>
<reference evidence="4" key="1">
    <citation type="submission" date="2015-09" db="EMBL/GenBank/DDBJ databases">
        <authorList>
            <consortium name="Pathogen Informatics"/>
        </authorList>
    </citation>
    <scope>NUCLEOTIDE SEQUENCE [LARGE SCALE GENOMIC DNA]</scope>
    <source>
        <strain evidence="4">Lake Konstanz</strain>
    </source>
</reference>
<dbReference type="PANTHER" id="PTHR43213:SF5">
    <property type="entry name" value="BIFUNCTIONAL DTTP_UTP PYROPHOSPHATASE_METHYLTRANSFERASE PROTEIN-RELATED"/>
    <property type="match status" value="1"/>
</dbReference>
<dbReference type="PANTHER" id="PTHR43213">
    <property type="entry name" value="BIFUNCTIONAL DTTP/UTP PYROPHOSPHATASE/METHYLTRANSFERASE PROTEIN-RELATED"/>
    <property type="match status" value="1"/>
</dbReference>
<protein>
    <submittedName>
        <fullName evidence="3">Maf protein, putative</fullName>
    </submittedName>
</protein>
<dbReference type="Pfam" id="PF02545">
    <property type="entry name" value="Maf"/>
    <property type="match status" value="1"/>
</dbReference>
<dbReference type="OMA" id="VIGCDSV"/>
<dbReference type="SUPFAM" id="SSF52972">
    <property type="entry name" value="ITPase-like"/>
    <property type="match status" value="1"/>
</dbReference>
<proteinExistence type="inferred from homology"/>
<dbReference type="VEuPathDB" id="TriTrypDB:BSAL_07895"/>
<sequence>MLDLVPQLNHLHIILASASPRRKELLERLGLKFIVQPSNFDEDLDKSSFPDAAAYNVATASGKLDDVRRQLVKDGVPHDIVITCDTIVVPCDDLSVILEKANTSDDASRMIHRLAGKSHFVYSALVVYFAALDRTVVRIVQTEVEMAPVSAATVAAYVAHPEAWKGKAGAYGIQDLASSFIRGIKGDYYNVMGFPVCTFCEMLQETIAAHPEILSTTQE</sequence>
<comment type="cofactor">
    <cofactor evidence="1">
        <name>a divalent metal cation</name>
        <dbReference type="ChEBI" id="CHEBI:60240"/>
    </cofactor>
</comment>
<dbReference type="InterPro" id="IPR029001">
    <property type="entry name" value="ITPase-like_fam"/>
</dbReference>
<dbReference type="NCBIfam" id="TIGR00172">
    <property type="entry name" value="maf"/>
    <property type="match status" value="1"/>
</dbReference>
<dbReference type="Proteomes" id="UP000051952">
    <property type="component" value="Unassembled WGS sequence"/>
</dbReference>
<dbReference type="PIRSF" id="PIRSF006305">
    <property type="entry name" value="Maf"/>
    <property type="match status" value="1"/>
</dbReference>
<organism evidence="3 4">
    <name type="scientific">Bodo saltans</name>
    <name type="common">Flagellated protozoan</name>
    <dbReference type="NCBI Taxonomy" id="75058"/>
    <lineage>
        <taxon>Eukaryota</taxon>
        <taxon>Discoba</taxon>
        <taxon>Euglenozoa</taxon>
        <taxon>Kinetoplastea</taxon>
        <taxon>Metakinetoplastina</taxon>
        <taxon>Eubodonida</taxon>
        <taxon>Bodonidae</taxon>
        <taxon>Bodo</taxon>
    </lineage>
</organism>
<evidence type="ECO:0000256" key="2">
    <source>
        <dbReference type="ARBA" id="ARBA00022801"/>
    </source>
</evidence>
<keyword evidence="4" id="KW-1185">Reference proteome</keyword>